<dbReference type="EMBL" id="LAZR01000956">
    <property type="protein sequence ID" value="KKN53793.1"/>
    <property type="molecule type" value="Genomic_DNA"/>
</dbReference>
<dbReference type="AlphaFoldDB" id="A0A0F9UJP4"/>
<evidence type="ECO:0000313" key="1">
    <source>
        <dbReference type="EMBL" id="KKN53793.1"/>
    </source>
</evidence>
<organism evidence="1">
    <name type="scientific">marine sediment metagenome</name>
    <dbReference type="NCBI Taxonomy" id="412755"/>
    <lineage>
        <taxon>unclassified sequences</taxon>
        <taxon>metagenomes</taxon>
        <taxon>ecological metagenomes</taxon>
    </lineage>
</organism>
<sequence>MKTLTPRERILKERGLLEKQSAPRKHKRLQPAIRVTVLDRLKTPLMRYLEQKYGKLIEDVLVSGSLSVVAHKLGDEVDTSTLSKWIKRFKLRYSKDNLPSCMDCKQYGLACGQGVCYVLLGLELWELVPIKQKEVLNEGDKNPNPTT</sequence>
<gene>
    <name evidence="1" type="ORF">LCGC14_0598860</name>
</gene>
<comment type="caution">
    <text evidence="1">The sequence shown here is derived from an EMBL/GenBank/DDBJ whole genome shotgun (WGS) entry which is preliminary data.</text>
</comment>
<protein>
    <submittedName>
        <fullName evidence="1">Uncharacterized protein</fullName>
    </submittedName>
</protein>
<reference evidence="1" key="1">
    <citation type="journal article" date="2015" name="Nature">
        <title>Complex archaea that bridge the gap between prokaryotes and eukaryotes.</title>
        <authorList>
            <person name="Spang A."/>
            <person name="Saw J.H."/>
            <person name="Jorgensen S.L."/>
            <person name="Zaremba-Niedzwiedzka K."/>
            <person name="Martijn J."/>
            <person name="Lind A.E."/>
            <person name="van Eijk R."/>
            <person name="Schleper C."/>
            <person name="Guy L."/>
            <person name="Ettema T.J."/>
        </authorList>
    </citation>
    <scope>NUCLEOTIDE SEQUENCE</scope>
</reference>
<proteinExistence type="predicted"/>
<accession>A0A0F9UJP4</accession>
<name>A0A0F9UJP4_9ZZZZ</name>